<dbReference type="EMBL" id="OZ037948">
    <property type="protein sequence ID" value="CAL1710063.1"/>
    <property type="molecule type" value="Genomic_DNA"/>
</dbReference>
<evidence type="ECO:0000313" key="1">
    <source>
        <dbReference type="EMBL" id="CAL1710063.1"/>
    </source>
</evidence>
<protein>
    <submittedName>
        <fullName evidence="1">Uncharacterized protein</fullName>
    </submittedName>
</protein>
<name>A0ABP1DSH2_9APHY</name>
<keyword evidence="2" id="KW-1185">Reference proteome</keyword>
<accession>A0ABP1DSH2</accession>
<dbReference type="Proteomes" id="UP001497453">
    <property type="component" value="Chromosome 5"/>
</dbReference>
<organism evidence="1 2">
    <name type="scientific">Somion occarium</name>
    <dbReference type="NCBI Taxonomy" id="3059160"/>
    <lineage>
        <taxon>Eukaryota</taxon>
        <taxon>Fungi</taxon>
        <taxon>Dikarya</taxon>
        <taxon>Basidiomycota</taxon>
        <taxon>Agaricomycotina</taxon>
        <taxon>Agaricomycetes</taxon>
        <taxon>Polyporales</taxon>
        <taxon>Cerrenaceae</taxon>
        <taxon>Somion</taxon>
    </lineage>
</organism>
<gene>
    <name evidence="1" type="ORF">GFSPODELE1_LOCUS7637</name>
</gene>
<reference evidence="2" key="1">
    <citation type="submission" date="2024-04" db="EMBL/GenBank/DDBJ databases">
        <authorList>
            <person name="Shaw F."/>
            <person name="Minotto A."/>
        </authorList>
    </citation>
    <scope>NUCLEOTIDE SEQUENCE [LARGE SCALE GENOMIC DNA]</scope>
</reference>
<evidence type="ECO:0000313" key="2">
    <source>
        <dbReference type="Proteomes" id="UP001497453"/>
    </source>
</evidence>
<proteinExistence type="predicted"/>
<sequence>MTSDQVISSHHVRTFLSLTSQRIYLSHLQMHHSMTHRRNSPVFLRWCRLSYPLALIHDSIISVESKAYCPCRTGPCPGNTVDQDVPAVSPAEKSAIVQILLSFCHPGALPSKFFPIQDVLQVDVLRRAHFLRACNSFEPLWLSSRTREMNDHEYSLRDTNMYGHIGRFPLGE</sequence>